<gene>
    <name evidence="1" type="ORF">V1517DRAFT_237600</name>
</gene>
<dbReference type="Proteomes" id="UP001489719">
    <property type="component" value="Unassembled WGS sequence"/>
</dbReference>
<reference evidence="2" key="1">
    <citation type="journal article" date="2024" name="Front. Bioeng. Biotechnol.">
        <title>Genome-scale model development and genomic sequencing of the oleaginous clade Lipomyces.</title>
        <authorList>
            <person name="Czajka J.J."/>
            <person name="Han Y."/>
            <person name="Kim J."/>
            <person name="Mondo S.J."/>
            <person name="Hofstad B.A."/>
            <person name="Robles A."/>
            <person name="Haridas S."/>
            <person name="Riley R."/>
            <person name="LaButti K."/>
            <person name="Pangilinan J."/>
            <person name="Andreopoulos W."/>
            <person name="Lipzen A."/>
            <person name="Yan J."/>
            <person name="Wang M."/>
            <person name="Ng V."/>
            <person name="Grigoriev I.V."/>
            <person name="Spatafora J.W."/>
            <person name="Magnuson J.K."/>
            <person name="Baker S.E."/>
            <person name="Pomraning K.R."/>
        </authorList>
    </citation>
    <scope>NUCLEOTIDE SEQUENCE [LARGE SCALE GENOMIC DNA]</scope>
    <source>
        <strain evidence="2">CBS 10300</strain>
    </source>
</reference>
<accession>A0ACC3TGL0</accession>
<comment type="caution">
    <text evidence="1">The sequence shown here is derived from an EMBL/GenBank/DDBJ whole genome shotgun (WGS) entry which is preliminary data.</text>
</comment>
<feature type="non-terminal residue" evidence="1">
    <location>
        <position position="271"/>
    </location>
</feature>
<feature type="non-terminal residue" evidence="1">
    <location>
        <position position="1"/>
    </location>
</feature>
<sequence length="271" mass="29201">LQKRNFAIFGGAFGTVFFGLPAYGARGVVIEVCKPAAVAAIATLTSGLGAASCAGAFAVAALCGAISAGLAANAGYDGWHWWKGSGTAGKRHEVSMMMPIMGNTLCGGIAHTAQVHDHIKVHHPHIYGTLTRLGVFDDNRSGTVNFTSDYKYYTWSSDARGYMTTTVARHTSLNESLHYFQQELAGVNKRDLGAPSGEWLSFNTYGLNVDTAHYVTDCELQNAEDVYQGYDNILMGKLRPCTNSYECYYINDKMCMSAGRSFTPGVASEIV</sequence>
<dbReference type="EMBL" id="MU970135">
    <property type="protein sequence ID" value="KAK9320297.1"/>
    <property type="molecule type" value="Genomic_DNA"/>
</dbReference>
<evidence type="ECO:0000313" key="2">
    <source>
        <dbReference type="Proteomes" id="UP001489719"/>
    </source>
</evidence>
<keyword evidence="2" id="KW-1185">Reference proteome</keyword>
<name>A0ACC3TGL0_9ASCO</name>
<protein>
    <submittedName>
        <fullName evidence="1">Uncharacterized protein</fullName>
    </submittedName>
</protein>
<organism evidence="1 2">
    <name type="scientific">Lipomyces orientalis</name>
    <dbReference type="NCBI Taxonomy" id="1233043"/>
    <lineage>
        <taxon>Eukaryota</taxon>
        <taxon>Fungi</taxon>
        <taxon>Dikarya</taxon>
        <taxon>Ascomycota</taxon>
        <taxon>Saccharomycotina</taxon>
        <taxon>Lipomycetes</taxon>
        <taxon>Lipomycetales</taxon>
        <taxon>Lipomycetaceae</taxon>
        <taxon>Lipomyces</taxon>
    </lineage>
</organism>
<proteinExistence type="predicted"/>
<evidence type="ECO:0000313" key="1">
    <source>
        <dbReference type="EMBL" id="KAK9320297.1"/>
    </source>
</evidence>